<feature type="chain" id="PRO_5002002309" evidence="1">
    <location>
        <begin position="22"/>
        <end position="308"/>
    </location>
</feature>
<dbReference type="Pfam" id="PF19841">
    <property type="entry name" value="GldN"/>
    <property type="match status" value="1"/>
</dbReference>
<organism evidence="2 3">
    <name type="scientific">Flavobacterium beibuense F44-8</name>
    <dbReference type="NCBI Taxonomy" id="1406840"/>
    <lineage>
        <taxon>Bacteria</taxon>
        <taxon>Pseudomonadati</taxon>
        <taxon>Bacteroidota</taxon>
        <taxon>Flavobacteriia</taxon>
        <taxon>Flavobacteriales</taxon>
        <taxon>Flavobacteriaceae</taxon>
        <taxon>Flavobacterium</taxon>
    </lineage>
</organism>
<dbReference type="Proteomes" id="UP000030129">
    <property type="component" value="Unassembled WGS sequence"/>
</dbReference>
<evidence type="ECO:0000313" key="2">
    <source>
        <dbReference type="EMBL" id="KGO78979.1"/>
    </source>
</evidence>
<reference evidence="2 3" key="1">
    <citation type="submission" date="2013-09" db="EMBL/GenBank/DDBJ databases">
        <authorList>
            <person name="Zeng Z."/>
            <person name="Chen C."/>
        </authorList>
    </citation>
    <scope>NUCLEOTIDE SEQUENCE [LARGE SCALE GENOMIC DNA]</scope>
    <source>
        <strain evidence="2 3">F44-8</strain>
    </source>
</reference>
<dbReference type="STRING" id="1406840.Q763_15815"/>
<name>A0A0A2LGF1_9FLAO</name>
<dbReference type="EMBL" id="JRLV01000023">
    <property type="protein sequence ID" value="KGO78979.1"/>
    <property type="molecule type" value="Genomic_DNA"/>
</dbReference>
<evidence type="ECO:0000256" key="1">
    <source>
        <dbReference type="SAM" id="SignalP"/>
    </source>
</evidence>
<accession>A0A0A2LGF1</accession>
<dbReference type="InterPro" id="IPR019847">
    <property type="entry name" value="Gliding_motility_assoc_GldN"/>
</dbReference>
<gene>
    <name evidence="2" type="ORF">Q763_15815</name>
</gene>
<proteinExistence type="predicted"/>
<evidence type="ECO:0000313" key="3">
    <source>
        <dbReference type="Proteomes" id="UP000030129"/>
    </source>
</evidence>
<dbReference type="AlphaFoldDB" id="A0A0A2LGF1"/>
<feature type="signal peptide" evidence="1">
    <location>
        <begin position="1"/>
        <end position="21"/>
    </location>
</feature>
<dbReference type="RefSeq" id="WP_035135937.1">
    <property type="nucleotide sequence ID" value="NZ_JRLV01000023.1"/>
</dbReference>
<sequence>MNSRKILLAALCVLRAGSAFAQSNVLNAKTPDEIGKKTEAEMVADNDNPLPYGYVGDRDILFSKRVWEVIDLDERINFPLYFPVEDNLGENRKSLFNVLTTAIKDGELTEVYGDSYFRDKITPENIEQLFSYKELNSYGIETMNQYMGSTEDELKAKGILTAEHYDTSEVTAADVTKYMIEGYWYFDKRQGELKYRMIGICPMAVDALTKMRMGDSAEPIQLFWVYFPAARDILHREDAFNPRNSAMPITFDHLLNSRRFSATMIKVENEYGDRLIEDYLKDNSQMQLLEAERLKEVIRNFEQDMWNY</sequence>
<keyword evidence="3" id="KW-1185">Reference proteome</keyword>
<keyword evidence="1" id="KW-0732">Signal</keyword>
<comment type="caution">
    <text evidence="2">The sequence shown here is derived from an EMBL/GenBank/DDBJ whole genome shotgun (WGS) entry which is preliminary data.</text>
</comment>
<dbReference type="NCBIfam" id="TIGR03523">
    <property type="entry name" value="GldN"/>
    <property type="match status" value="1"/>
</dbReference>
<protein>
    <submittedName>
        <fullName evidence="2">Gliding motility protein GldO</fullName>
    </submittedName>
</protein>
<dbReference type="eggNOG" id="ENOG502Z7JF">
    <property type="taxonomic scope" value="Bacteria"/>
</dbReference>